<dbReference type="Proteomes" id="UP000179807">
    <property type="component" value="Unassembled WGS sequence"/>
</dbReference>
<dbReference type="OrthoDB" id="1667587at2759"/>
<proteinExistence type="inferred from homology"/>
<reference evidence="4" key="1">
    <citation type="submission" date="2016-10" db="EMBL/GenBank/DDBJ databases">
        <authorList>
            <person name="Benchimol M."/>
            <person name="Almeida L.G."/>
            <person name="Vasconcelos A.T."/>
            <person name="Perreira-Neves A."/>
            <person name="Rosa I.A."/>
            <person name="Tasca T."/>
            <person name="Bogo M.R."/>
            <person name="de Souza W."/>
        </authorList>
    </citation>
    <scope>NUCLEOTIDE SEQUENCE [LARGE SCALE GENOMIC DNA]</scope>
    <source>
        <strain evidence="4">K</strain>
    </source>
</reference>
<dbReference type="InterPro" id="IPR015943">
    <property type="entry name" value="WD40/YVTN_repeat-like_dom_sf"/>
</dbReference>
<gene>
    <name evidence="4" type="ORF">TRFO_32739</name>
</gene>
<dbReference type="EMBL" id="MLAK01000950">
    <property type="protein sequence ID" value="OHT00512.1"/>
    <property type="molecule type" value="Genomic_DNA"/>
</dbReference>
<dbReference type="SUPFAM" id="SSF50978">
    <property type="entry name" value="WD40 repeat-like"/>
    <property type="match status" value="1"/>
</dbReference>
<keyword evidence="2" id="KW-0677">Repeat</keyword>
<keyword evidence="5" id="KW-1185">Reference proteome</keyword>
<name>A0A1J4JQ15_9EUKA</name>
<evidence type="ECO:0000256" key="3">
    <source>
        <dbReference type="ARBA" id="ARBA00025740"/>
    </source>
</evidence>
<accession>A0A1J4JQ15</accession>
<comment type="caution">
    <text evidence="4">The sequence shown here is derived from an EMBL/GenBank/DDBJ whole genome shotgun (WGS) entry which is preliminary data.</text>
</comment>
<evidence type="ECO:0000256" key="2">
    <source>
        <dbReference type="ARBA" id="ARBA00022737"/>
    </source>
</evidence>
<evidence type="ECO:0000256" key="1">
    <source>
        <dbReference type="ARBA" id="ARBA00022574"/>
    </source>
</evidence>
<dbReference type="AlphaFoldDB" id="A0A1J4JQ15"/>
<dbReference type="VEuPathDB" id="TrichDB:TRFO_32739"/>
<dbReference type="Gene3D" id="2.130.10.10">
    <property type="entry name" value="YVTN repeat-like/Quinoprotein amine dehydrogenase"/>
    <property type="match status" value="1"/>
</dbReference>
<dbReference type="PANTHER" id="PTHR11227">
    <property type="entry name" value="WD-REPEAT PROTEIN INTERACTING WITH PHOSPHOINOSIDES WIPI -RELATED"/>
    <property type="match status" value="1"/>
</dbReference>
<dbReference type="GeneID" id="94843366"/>
<comment type="similarity">
    <text evidence="3">Belongs to the WD repeat PROPPIN family.</text>
</comment>
<organism evidence="4 5">
    <name type="scientific">Tritrichomonas foetus</name>
    <dbReference type="NCBI Taxonomy" id="1144522"/>
    <lineage>
        <taxon>Eukaryota</taxon>
        <taxon>Metamonada</taxon>
        <taxon>Parabasalia</taxon>
        <taxon>Tritrichomonadida</taxon>
        <taxon>Tritrichomonadidae</taxon>
        <taxon>Tritrichomonas</taxon>
    </lineage>
</organism>
<dbReference type="RefSeq" id="XP_068353648.1">
    <property type="nucleotide sequence ID" value="XM_068508662.1"/>
</dbReference>
<evidence type="ECO:0008006" key="6">
    <source>
        <dbReference type="Google" id="ProtNLM"/>
    </source>
</evidence>
<protein>
    <recommendedName>
        <fullName evidence="6">Anaphase-promoting complex subunit 4 WD40 domain-containing protein</fullName>
    </recommendedName>
</protein>
<dbReference type="InterPro" id="IPR048720">
    <property type="entry name" value="PROPPIN"/>
</dbReference>
<dbReference type="InterPro" id="IPR036322">
    <property type="entry name" value="WD40_repeat_dom_sf"/>
</dbReference>
<evidence type="ECO:0000313" key="5">
    <source>
        <dbReference type="Proteomes" id="UP000179807"/>
    </source>
</evidence>
<evidence type="ECO:0000313" key="4">
    <source>
        <dbReference type="EMBL" id="OHT00512.1"/>
    </source>
</evidence>
<keyword evidence="1" id="KW-0853">WD repeat</keyword>
<sequence>MLGLFRRAKKRICAFTYTHSQELFNDRISDMFCVAFENGFAVFDGDNGNLKSIVQSPYVDTSFIKTINSSNIVAIVPKDEGKIHLWDRNKGTFLCEILIKERTRMTNFFFRPDCLIAINLNSINFINFFNQTQISSVITSTNLFGAFDMPFNFSSEISAILSHNVGCFTFYSYINPDMRFHEIKAFNKDINILKISPNGKIVAVSSLGHSKVKCYRIPSGEEVFTVTLPISDKGAAAIEFDRYDSALLIVTPSNALYLYSMKVTVDVARSLTPISIRYDDHFSLPSSEFFWAHFGSRANTIIVVSQSGVYRKLKFDSNCKNLKVKEEKLLDFDIPA</sequence>